<dbReference type="PANTHER" id="PTHR24221">
    <property type="entry name" value="ATP-BINDING CASSETTE SUB-FAMILY B"/>
    <property type="match status" value="1"/>
</dbReference>
<keyword evidence="11" id="KW-1185">Reference proteome</keyword>
<dbReference type="InterPro" id="IPR003439">
    <property type="entry name" value="ABC_transporter-like_ATP-bd"/>
</dbReference>
<comment type="subcellular location">
    <subcellularLocation>
        <location evidence="1">Cell membrane</location>
        <topology evidence="1">Multi-pass membrane protein</topology>
    </subcellularLocation>
</comment>
<organism evidence="10 11">
    <name type="scientific">Leptospira limi</name>
    <dbReference type="NCBI Taxonomy" id="2950023"/>
    <lineage>
        <taxon>Bacteria</taxon>
        <taxon>Pseudomonadati</taxon>
        <taxon>Spirochaetota</taxon>
        <taxon>Spirochaetia</taxon>
        <taxon>Leptospirales</taxon>
        <taxon>Leptospiraceae</taxon>
        <taxon>Leptospira</taxon>
    </lineage>
</organism>
<dbReference type="InterPro" id="IPR003593">
    <property type="entry name" value="AAA+_ATPase"/>
</dbReference>
<dbReference type="RefSeq" id="WP_265375764.1">
    <property type="nucleotide sequence ID" value="NZ_JAMQPV010000001.1"/>
</dbReference>
<keyword evidence="5 7" id="KW-1133">Transmembrane helix</keyword>
<dbReference type="PROSITE" id="PS00211">
    <property type="entry name" value="ABC_TRANSPORTER_1"/>
    <property type="match status" value="1"/>
</dbReference>
<evidence type="ECO:0000256" key="1">
    <source>
        <dbReference type="ARBA" id="ARBA00004651"/>
    </source>
</evidence>
<name>A0ABT3LZ35_9LEPT</name>
<evidence type="ECO:0000259" key="8">
    <source>
        <dbReference type="PROSITE" id="PS50893"/>
    </source>
</evidence>
<evidence type="ECO:0000256" key="5">
    <source>
        <dbReference type="ARBA" id="ARBA00022989"/>
    </source>
</evidence>
<dbReference type="GO" id="GO:0005524">
    <property type="term" value="F:ATP binding"/>
    <property type="evidence" value="ECO:0007669"/>
    <property type="project" value="UniProtKB-KW"/>
</dbReference>
<dbReference type="Pfam" id="PF00005">
    <property type="entry name" value="ABC_tran"/>
    <property type="match status" value="1"/>
</dbReference>
<evidence type="ECO:0000259" key="9">
    <source>
        <dbReference type="PROSITE" id="PS50929"/>
    </source>
</evidence>
<accession>A0ABT3LZ35</accession>
<feature type="domain" description="ABC transmembrane type-1" evidence="9">
    <location>
        <begin position="23"/>
        <end position="286"/>
    </location>
</feature>
<evidence type="ECO:0000256" key="4">
    <source>
        <dbReference type="ARBA" id="ARBA00022840"/>
    </source>
</evidence>
<evidence type="ECO:0000313" key="11">
    <source>
        <dbReference type="Proteomes" id="UP001209737"/>
    </source>
</evidence>
<feature type="transmembrane region" description="Helical" evidence="7">
    <location>
        <begin position="165"/>
        <end position="196"/>
    </location>
</feature>
<dbReference type="SUPFAM" id="SSF52540">
    <property type="entry name" value="P-loop containing nucleoside triphosphate hydrolases"/>
    <property type="match status" value="1"/>
</dbReference>
<keyword evidence="2 7" id="KW-0812">Transmembrane</keyword>
<dbReference type="PANTHER" id="PTHR24221:SF654">
    <property type="entry name" value="ATP-BINDING CASSETTE SUB-FAMILY B MEMBER 6"/>
    <property type="match status" value="1"/>
</dbReference>
<dbReference type="PROSITE" id="PS50929">
    <property type="entry name" value="ABC_TM1F"/>
    <property type="match status" value="1"/>
</dbReference>
<keyword evidence="4 10" id="KW-0067">ATP-binding</keyword>
<evidence type="ECO:0000313" key="10">
    <source>
        <dbReference type="EMBL" id="MCW7462981.1"/>
    </source>
</evidence>
<dbReference type="InterPro" id="IPR036640">
    <property type="entry name" value="ABC1_TM_sf"/>
</dbReference>
<dbReference type="Gene3D" id="3.40.50.300">
    <property type="entry name" value="P-loop containing nucleotide triphosphate hydrolases"/>
    <property type="match status" value="1"/>
</dbReference>
<dbReference type="PROSITE" id="PS50893">
    <property type="entry name" value="ABC_TRANSPORTER_2"/>
    <property type="match status" value="1"/>
</dbReference>
<dbReference type="SMART" id="SM00382">
    <property type="entry name" value="AAA"/>
    <property type="match status" value="1"/>
</dbReference>
<dbReference type="Pfam" id="PF00664">
    <property type="entry name" value="ABC_membrane"/>
    <property type="match status" value="1"/>
</dbReference>
<dbReference type="InterPro" id="IPR027417">
    <property type="entry name" value="P-loop_NTPase"/>
</dbReference>
<dbReference type="Gene3D" id="1.20.1560.10">
    <property type="entry name" value="ABC transporter type 1, transmembrane domain"/>
    <property type="match status" value="1"/>
</dbReference>
<feature type="transmembrane region" description="Helical" evidence="7">
    <location>
        <begin position="20"/>
        <end position="46"/>
    </location>
</feature>
<dbReference type="InterPro" id="IPR039421">
    <property type="entry name" value="Type_1_exporter"/>
</dbReference>
<protein>
    <submittedName>
        <fullName evidence="10">ABC transporter ATP-binding protein/permease</fullName>
    </submittedName>
</protein>
<keyword evidence="3" id="KW-0547">Nucleotide-binding</keyword>
<feature type="transmembrane region" description="Helical" evidence="7">
    <location>
        <begin position="73"/>
        <end position="101"/>
    </location>
</feature>
<evidence type="ECO:0000256" key="3">
    <source>
        <dbReference type="ARBA" id="ARBA00022741"/>
    </source>
</evidence>
<evidence type="ECO:0000256" key="2">
    <source>
        <dbReference type="ARBA" id="ARBA00022692"/>
    </source>
</evidence>
<dbReference type="Proteomes" id="UP001209737">
    <property type="component" value="Unassembled WGS sequence"/>
</dbReference>
<evidence type="ECO:0000256" key="7">
    <source>
        <dbReference type="SAM" id="Phobius"/>
    </source>
</evidence>
<dbReference type="SUPFAM" id="SSF90123">
    <property type="entry name" value="ABC transporter transmembrane region"/>
    <property type="match status" value="1"/>
</dbReference>
<gene>
    <name evidence="10" type="ORF">ND812_12855</name>
</gene>
<comment type="caution">
    <text evidence="10">The sequence shown here is derived from an EMBL/GenBank/DDBJ whole genome shotgun (WGS) entry which is preliminary data.</text>
</comment>
<dbReference type="InterPro" id="IPR017871">
    <property type="entry name" value="ABC_transporter-like_CS"/>
</dbReference>
<dbReference type="InterPro" id="IPR011527">
    <property type="entry name" value="ABC1_TM_dom"/>
</dbReference>
<feature type="domain" description="ABC transporter" evidence="8">
    <location>
        <begin position="352"/>
        <end position="586"/>
    </location>
</feature>
<proteinExistence type="predicted"/>
<keyword evidence="6 7" id="KW-0472">Membrane</keyword>
<evidence type="ECO:0000256" key="6">
    <source>
        <dbReference type="ARBA" id="ARBA00023136"/>
    </source>
</evidence>
<reference evidence="10 11" key="1">
    <citation type="submission" date="2022-06" db="EMBL/GenBank/DDBJ databases">
        <title>Leptospira isolates from biofilms formed at urban environments.</title>
        <authorList>
            <person name="Ribeiro P.S."/>
            <person name="Sousa T."/>
            <person name="Carvalho N."/>
            <person name="Aburjaile F."/>
            <person name="Neves F."/>
            <person name="Oliveira D."/>
            <person name="Blanco L."/>
            <person name="Lima J."/>
            <person name="Costa F."/>
            <person name="Brenig B."/>
            <person name="Soares S."/>
            <person name="Ramos R."/>
            <person name="Goes-Neto A."/>
            <person name="Matiuzzi M."/>
            <person name="Azevedo V."/>
            <person name="Ristow P."/>
        </authorList>
    </citation>
    <scope>NUCLEOTIDE SEQUENCE [LARGE SCALE GENOMIC DNA]</scope>
    <source>
        <strain evidence="10 11">VSF25</strain>
    </source>
</reference>
<dbReference type="EMBL" id="JAMQPV010000001">
    <property type="protein sequence ID" value="MCW7462981.1"/>
    <property type="molecule type" value="Genomic_DNA"/>
</dbReference>
<sequence length="591" mass="65529">MKNRILISLLYNFITKHPFLFCGLIFSVVMSGALSMIVAVCVAPLADYLLDPSLTNANNITKKFILVLNLFRIPIGVLSFSAIFAIGNMLNSLFVILIFYINRSIGYAVLRDLNVEGFRNFLGARWGFFGSLSQGKILNTFQHEIIKVGDAMTSLANQFAISFQLLLIMALPVFLMPLMVGTSILTLGILTVPFLLLQPLNNKLGALNTSTSGRVMELLHETFQGIKIVQGYGRQESSITRYLSAYDDHVKITLKTQVLSTGVSNLHYTIGILAALAGMGVAIANGGALSEIAITLWSLQRAIPLANSMLVNKVNLDNFTGSYEQLQAIYKKANDYKEVIGEKVFEKFEIEIKFESIHFSYPGRPELFKNLNILIPKGEMVAFVGESGSGKSTIVDLILGLQVPTKGKITVDGINFEDWNKNSFREKIGYVPQDPILFHSSIRDNLLWSRENSTEDELWKACQIANADQFIKKLPEGLDTIVGDRGVLLSGGQRQRIALARAILRKPPILILDEATSSLDTESEQLIQESVDSIAKETTIIVIAHRLSTIVKADRIYVMKMGELLEEGSFSELMQKSKGYFASMFEIQRGA</sequence>